<reference evidence="3" key="2">
    <citation type="submission" date="2023-05" db="EMBL/GenBank/DDBJ databases">
        <authorList>
            <consortium name="Lawrence Berkeley National Laboratory"/>
            <person name="Steindorff A."/>
            <person name="Hensen N."/>
            <person name="Bonometti L."/>
            <person name="Westerberg I."/>
            <person name="Brannstrom I.O."/>
            <person name="Guillou S."/>
            <person name="Cros-Aarteil S."/>
            <person name="Calhoun S."/>
            <person name="Haridas S."/>
            <person name="Kuo A."/>
            <person name="Mondo S."/>
            <person name="Pangilinan J."/>
            <person name="Riley R."/>
            <person name="Labutti K."/>
            <person name="Andreopoulos B."/>
            <person name="Lipzen A."/>
            <person name="Chen C."/>
            <person name="Yanf M."/>
            <person name="Daum C."/>
            <person name="Ng V."/>
            <person name="Clum A."/>
            <person name="Ohm R."/>
            <person name="Martin F."/>
            <person name="Silar P."/>
            <person name="Natvig D."/>
            <person name="Lalanne C."/>
            <person name="Gautier V."/>
            <person name="Ament-Velasquez S.L."/>
            <person name="Kruys A."/>
            <person name="Hutchinson M.I."/>
            <person name="Powell A.J."/>
            <person name="Barry K."/>
            <person name="Miller A.N."/>
            <person name="Grigoriev I.V."/>
            <person name="Debuchy R."/>
            <person name="Gladieux P."/>
            <person name="Thoren M.H."/>
            <person name="Johannesson H."/>
        </authorList>
    </citation>
    <scope>NUCLEOTIDE SEQUENCE</scope>
    <source>
        <strain evidence="3">PSN243</strain>
    </source>
</reference>
<dbReference type="PANTHER" id="PTHR47843:SF2">
    <property type="entry name" value="BTB DOMAIN-CONTAINING PROTEIN"/>
    <property type="match status" value="1"/>
</dbReference>
<dbReference type="SUPFAM" id="SSF54695">
    <property type="entry name" value="POZ domain"/>
    <property type="match status" value="1"/>
</dbReference>
<feature type="domain" description="BTB" evidence="2">
    <location>
        <begin position="111"/>
        <end position="180"/>
    </location>
</feature>
<keyword evidence="4" id="KW-1185">Reference proteome</keyword>
<accession>A0AAV9GBH7</accession>
<gene>
    <name evidence="3" type="ORF">QBC34DRAFT_164264</name>
</gene>
<dbReference type="PROSITE" id="PS50097">
    <property type="entry name" value="BTB"/>
    <property type="match status" value="1"/>
</dbReference>
<dbReference type="EMBL" id="MU865965">
    <property type="protein sequence ID" value="KAK4445484.1"/>
    <property type="molecule type" value="Genomic_DNA"/>
</dbReference>
<comment type="caution">
    <text evidence="3">The sequence shown here is derived from an EMBL/GenBank/DDBJ whole genome shotgun (WGS) entry which is preliminary data.</text>
</comment>
<dbReference type="Proteomes" id="UP001321760">
    <property type="component" value="Unassembled WGS sequence"/>
</dbReference>
<evidence type="ECO:0000313" key="4">
    <source>
        <dbReference type="Proteomes" id="UP001321760"/>
    </source>
</evidence>
<dbReference type="Gene3D" id="3.30.710.10">
    <property type="entry name" value="Potassium Channel Kv1.1, Chain A"/>
    <property type="match status" value="1"/>
</dbReference>
<evidence type="ECO:0000313" key="3">
    <source>
        <dbReference type="EMBL" id="KAK4445484.1"/>
    </source>
</evidence>
<keyword evidence="1" id="KW-0472">Membrane</keyword>
<evidence type="ECO:0000256" key="1">
    <source>
        <dbReference type="SAM" id="Phobius"/>
    </source>
</evidence>
<protein>
    <recommendedName>
        <fullName evidence="2">BTB domain-containing protein</fullName>
    </recommendedName>
</protein>
<name>A0AAV9GBH7_9PEZI</name>
<evidence type="ECO:0000259" key="2">
    <source>
        <dbReference type="PROSITE" id="PS50097"/>
    </source>
</evidence>
<sequence length="379" mass="42157">MRAVGLQADRKSVQLDSISPAGHMLLQIVLSPAILLAFVCFFHPSADRPRTPFQGPFQDTRISMAKKKKRACITQSPSERMSFGSRGLSDETAPVEGKCRVISYEHITSSSLFHFSIGPQRRKFAIPSILITIQSPAFERLVNSNFKEAQESHAELDNVDEDTFVRFVRYVYTGGYGTEAPEVTPPATSGSLFGSPFDNSRIERSNPFGSAGFGASRYDEPGSECSQFQRMVSSLQVSERPYRIAPSPESAHLENAVLSHAKVFVFADYWGVTRLKELSLRRLGKCLEEMELTEDKAEADEMAGLMEFCFDDKDPRPEELTSLILLYSACNIRNLWKSDRFQEFVSVTTGTYTEIGWDAGLGLGQESRVCSGSQTKGYG</sequence>
<keyword evidence="1" id="KW-1133">Transmembrane helix</keyword>
<proteinExistence type="predicted"/>
<organism evidence="3 4">
    <name type="scientific">Podospora aff. communis PSN243</name>
    <dbReference type="NCBI Taxonomy" id="3040156"/>
    <lineage>
        <taxon>Eukaryota</taxon>
        <taxon>Fungi</taxon>
        <taxon>Dikarya</taxon>
        <taxon>Ascomycota</taxon>
        <taxon>Pezizomycotina</taxon>
        <taxon>Sordariomycetes</taxon>
        <taxon>Sordariomycetidae</taxon>
        <taxon>Sordariales</taxon>
        <taxon>Podosporaceae</taxon>
        <taxon>Podospora</taxon>
    </lineage>
</organism>
<dbReference type="InterPro" id="IPR000210">
    <property type="entry name" value="BTB/POZ_dom"/>
</dbReference>
<keyword evidence="1" id="KW-0812">Transmembrane</keyword>
<reference evidence="3" key="1">
    <citation type="journal article" date="2023" name="Mol. Phylogenet. Evol.">
        <title>Genome-scale phylogeny and comparative genomics of the fungal order Sordariales.</title>
        <authorList>
            <person name="Hensen N."/>
            <person name="Bonometti L."/>
            <person name="Westerberg I."/>
            <person name="Brannstrom I.O."/>
            <person name="Guillou S."/>
            <person name="Cros-Aarteil S."/>
            <person name="Calhoun S."/>
            <person name="Haridas S."/>
            <person name="Kuo A."/>
            <person name="Mondo S."/>
            <person name="Pangilinan J."/>
            <person name="Riley R."/>
            <person name="LaButti K."/>
            <person name="Andreopoulos B."/>
            <person name="Lipzen A."/>
            <person name="Chen C."/>
            <person name="Yan M."/>
            <person name="Daum C."/>
            <person name="Ng V."/>
            <person name="Clum A."/>
            <person name="Steindorff A."/>
            <person name="Ohm R.A."/>
            <person name="Martin F."/>
            <person name="Silar P."/>
            <person name="Natvig D.O."/>
            <person name="Lalanne C."/>
            <person name="Gautier V."/>
            <person name="Ament-Velasquez S.L."/>
            <person name="Kruys A."/>
            <person name="Hutchinson M.I."/>
            <person name="Powell A.J."/>
            <person name="Barry K."/>
            <person name="Miller A.N."/>
            <person name="Grigoriev I.V."/>
            <person name="Debuchy R."/>
            <person name="Gladieux P."/>
            <person name="Hiltunen Thoren M."/>
            <person name="Johannesson H."/>
        </authorList>
    </citation>
    <scope>NUCLEOTIDE SEQUENCE</scope>
    <source>
        <strain evidence="3">PSN243</strain>
    </source>
</reference>
<dbReference type="AlphaFoldDB" id="A0AAV9GBH7"/>
<dbReference type="InterPro" id="IPR011333">
    <property type="entry name" value="SKP1/BTB/POZ_sf"/>
</dbReference>
<dbReference type="PANTHER" id="PTHR47843">
    <property type="entry name" value="BTB DOMAIN-CONTAINING PROTEIN-RELATED"/>
    <property type="match status" value="1"/>
</dbReference>
<feature type="transmembrane region" description="Helical" evidence="1">
    <location>
        <begin position="24"/>
        <end position="42"/>
    </location>
</feature>